<dbReference type="AlphaFoldDB" id="A0A8D2MT07"/>
<sequence>VGHSCGQLRAEPTRGETELSLQHVPWGCCKELDTVEVSDTATQHSSRAAPRAPVTCSSAPVLQLLPEPSCHLQHIPSAAAPARAFLTPSAHPHPHCGP</sequence>
<protein>
    <submittedName>
        <fullName evidence="1">Uncharacterized protein</fullName>
    </submittedName>
</protein>
<dbReference type="Proteomes" id="UP000694413">
    <property type="component" value="Unassembled WGS sequence"/>
</dbReference>
<organism evidence="1 2">
    <name type="scientific">Zonotrichia albicollis</name>
    <name type="common">White-throated sparrow</name>
    <name type="synonym">Fringilla albicollis</name>
    <dbReference type="NCBI Taxonomy" id="44394"/>
    <lineage>
        <taxon>Eukaryota</taxon>
        <taxon>Metazoa</taxon>
        <taxon>Chordata</taxon>
        <taxon>Craniata</taxon>
        <taxon>Vertebrata</taxon>
        <taxon>Euteleostomi</taxon>
        <taxon>Archelosauria</taxon>
        <taxon>Archosauria</taxon>
        <taxon>Dinosauria</taxon>
        <taxon>Saurischia</taxon>
        <taxon>Theropoda</taxon>
        <taxon>Coelurosauria</taxon>
        <taxon>Aves</taxon>
        <taxon>Neognathae</taxon>
        <taxon>Neoaves</taxon>
        <taxon>Telluraves</taxon>
        <taxon>Australaves</taxon>
        <taxon>Passeriformes</taxon>
        <taxon>Passerellidae</taxon>
        <taxon>Zonotrichia</taxon>
    </lineage>
</organism>
<evidence type="ECO:0000313" key="2">
    <source>
        <dbReference type="Proteomes" id="UP000694413"/>
    </source>
</evidence>
<dbReference type="Ensembl" id="ENSZALT00000015379.1">
    <property type="protein sequence ID" value="ENSZALP00000011080.1"/>
    <property type="gene ID" value="ENSZALG00000009399.1"/>
</dbReference>
<evidence type="ECO:0000313" key="1">
    <source>
        <dbReference type="Ensembl" id="ENSZALP00000011080.1"/>
    </source>
</evidence>
<accession>A0A8D2MT07</accession>
<proteinExistence type="predicted"/>
<reference evidence="1" key="2">
    <citation type="submission" date="2025-09" db="UniProtKB">
        <authorList>
            <consortium name="Ensembl"/>
        </authorList>
    </citation>
    <scope>IDENTIFICATION</scope>
</reference>
<keyword evidence="2" id="KW-1185">Reference proteome</keyword>
<reference evidence="1" key="1">
    <citation type="submission" date="2025-08" db="UniProtKB">
        <authorList>
            <consortium name="Ensembl"/>
        </authorList>
    </citation>
    <scope>IDENTIFICATION</scope>
</reference>
<name>A0A8D2MT07_ZONAL</name>